<keyword evidence="5" id="KW-0511">Multifunctional enzyme</keyword>
<reference evidence="7" key="1">
    <citation type="journal article" date="2014" name="Int. J. Syst. Evol. Microbiol.">
        <title>Complete genome sequence of Corynebacterium casei LMG S-19264T (=DSM 44701T), isolated from a smear-ripened cheese.</title>
        <authorList>
            <consortium name="US DOE Joint Genome Institute (JGI-PGF)"/>
            <person name="Walter F."/>
            <person name="Albersmeier A."/>
            <person name="Kalinowski J."/>
            <person name="Ruckert C."/>
        </authorList>
    </citation>
    <scope>NUCLEOTIDE SEQUENCE</scope>
    <source>
        <strain evidence="7">CGMCC 1.15082</strain>
    </source>
</reference>
<dbReference type="GO" id="GO:0042351">
    <property type="term" value="P:'de novo' GDP-L-fucose biosynthetic process"/>
    <property type="evidence" value="ECO:0007669"/>
    <property type="project" value="UniProtKB-UniRule"/>
</dbReference>
<sequence>MFNKDSRIYIAGHTGLIGSAFDRILTEQGYTTLIKRSHGELELTNSVAVDHFFDEEKPEYVILAAGKVGGIQVNQTAPAAFLDTNLSIQLHVLRAAHRVGVKRLILFGSSCMYPRECPQPMAETALLTGHPEPTSLAYAVSKLAGVELCLAYNRQFGGKRFIPVIPNSAYGPNDNFDPGAGHVLSALMGRMHNAKMHGVDSITLWGTGTPKREFIHAEDIAKAVLHLLAMPEMDIELPVNIGSGTDYSIRELAGAVARTVGYEGALEWDTAKPDGAQRKLLDSNRLRATGWVPSISFKDGLAGTYEWFLTSGLGRG</sequence>
<dbReference type="InterPro" id="IPR036291">
    <property type="entry name" value="NAD(P)-bd_dom_sf"/>
</dbReference>
<feature type="binding site" evidence="5">
    <location>
        <position position="212"/>
    </location>
    <ligand>
        <name>substrate</name>
    </ligand>
</feature>
<dbReference type="InterPro" id="IPR028614">
    <property type="entry name" value="GDP_fucose/colitose_synth"/>
</dbReference>
<dbReference type="PANTHER" id="PTHR43238:SF1">
    <property type="entry name" value="GDP-L-FUCOSE SYNTHASE"/>
    <property type="match status" value="1"/>
</dbReference>
<dbReference type="HAMAP" id="MF_00956">
    <property type="entry name" value="GDP_fucose_synth"/>
    <property type="match status" value="1"/>
</dbReference>
<comment type="caution">
    <text evidence="5">Lacks conserved residue(s) required for the propagation of feature annotation.</text>
</comment>
<comment type="catalytic activity">
    <reaction evidence="5">
        <text>GDP-beta-L-fucose + NADP(+) = GDP-4-dehydro-alpha-D-rhamnose + NADPH + H(+)</text>
        <dbReference type="Rhea" id="RHEA:18885"/>
        <dbReference type="ChEBI" id="CHEBI:15378"/>
        <dbReference type="ChEBI" id="CHEBI:57273"/>
        <dbReference type="ChEBI" id="CHEBI:57783"/>
        <dbReference type="ChEBI" id="CHEBI:57964"/>
        <dbReference type="ChEBI" id="CHEBI:58349"/>
        <dbReference type="EC" id="1.1.1.271"/>
    </reaction>
</comment>
<feature type="binding site" evidence="5">
    <location>
        <begin position="12"/>
        <end position="18"/>
    </location>
    <ligand>
        <name>NADP(+)</name>
        <dbReference type="ChEBI" id="CHEBI:58349"/>
    </ligand>
</feature>
<dbReference type="GO" id="GO:0016853">
    <property type="term" value="F:isomerase activity"/>
    <property type="evidence" value="ECO:0007669"/>
    <property type="project" value="UniProtKB-KW"/>
</dbReference>
<evidence type="ECO:0000256" key="2">
    <source>
        <dbReference type="ARBA" id="ARBA00022857"/>
    </source>
</evidence>
<proteinExistence type="inferred from homology"/>
<feature type="active site" description="Proton donor/acceptor" evidence="5">
    <location>
        <position position="138"/>
    </location>
</feature>
<evidence type="ECO:0000256" key="4">
    <source>
        <dbReference type="ARBA" id="ARBA00023235"/>
    </source>
</evidence>
<feature type="binding site" evidence="5">
    <location>
        <position position="142"/>
    </location>
    <ligand>
        <name>NADP(+)</name>
        <dbReference type="ChEBI" id="CHEBI:58349"/>
    </ligand>
</feature>
<comment type="pathway">
    <text evidence="5">Nucleotide-sugar biosynthesis; GDP-L-fucose biosynthesis via de novo pathway; GDP-L-fucose from GDP-alpha-D-mannose: step 2/2.</text>
</comment>
<dbReference type="Proteomes" id="UP000646478">
    <property type="component" value="Unassembled WGS sequence"/>
</dbReference>
<evidence type="ECO:0000259" key="6">
    <source>
        <dbReference type="Pfam" id="PF01370"/>
    </source>
</evidence>
<dbReference type="GO" id="GO:0050577">
    <property type="term" value="F:GDP-L-fucose synthase activity"/>
    <property type="evidence" value="ECO:0007669"/>
    <property type="project" value="UniProtKB-UniRule"/>
</dbReference>
<feature type="binding site" evidence="5">
    <location>
        <position position="274"/>
    </location>
    <ligand>
        <name>substrate</name>
    </ligand>
</feature>
<keyword evidence="4 5" id="KW-0413">Isomerase</keyword>
<feature type="binding site" evidence="5">
    <location>
        <position position="190"/>
    </location>
    <ligand>
        <name>substrate</name>
    </ligand>
</feature>
<gene>
    <name evidence="5 7" type="primary">fcl</name>
    <name evidence="7" type="ORF">GCM10011491_45230</name>
</gene>
<keyword evidence="3 5" id="KW-0560">Oxidoreductase</keyword>
<feature type="site" description="Important for catalytic activity" evidence="5">
    <location>
        <position position="111"/>
    </location>
</feature>
<dbReference type="EC" id="1.1.1.271" evidence="5"/>
<keyword evidence="2 5" id="KW-0521">NADP</keyword>
<organism evidence="7 8">
    <name type="scientific">Brucella endophytica</name>
    <dbReference type="NCBI Taxonomy" id="1963359"/>
    <lineage>
        <taxon>Bacteria</taxon>
        <taxon>Pseudomonadati</taxon>
        <taxon>Pseudomonadota</taxon>
        <taxon>Alphaproteobacteria</taxon>
        <taxon>Hyphomicrobiales</taxon>
        <taxon>Brucellaceae</taxon>
        <taxon>Brucella/Ochrobactrum group</taxon>
        <taxon>Brucella</taxon>
    </lineage>
</organism>
<dbReference type="CDD" id="cd05239">
    <property type="entry name" value="GDP_FS_SDR_e"/>
    <property type="match status" value="1"/>
</dbReference>
<dbReference type="Pfam" id="PF01370">
    <property type="entry name" value="Epimerase"/>
    <property type="match status" value="1"/>
</dbReference>
<dbReference type="SUPFAM" id="SSF51735">
    <property type="entry name" value="NAD(P)-binding Rossmann-fold domains"/>
    <property type="match status" value="1"/>
</dbReference>
<evidence type="ECO:0000256" key="5">
    <source>
        <dbReference type="HAMAP-Rule" id="MF_00956"/>
    </source>
</evidence>
<evidence type="ECO:0000256" key="3">
    <source>
        <dbReference type="ARBA" id="ARBA00023002"/>
    </source>
</evidence>
<evidence type="ECO:0000256" key="1">
    <source>
        <dbReference type="ARBA" id="ARBA00005959"/>
    </source>
</evidence>
<comment type="caution">
    <text evidence="7">The sequence shown here is derived from an EMBL/GenBank/DDBJ whole genome shotgun (WGS) entry which is preliminary data.</text>
</comment>
<dbReference type="PANTHER" id="PTHR43238">
    <property type="entry name" value="GDP-L-FUCOSE SYNTHASE"/>
    <property type="match status" value="1"/>
</dbReference>
<accession>A0A916WL63</accession>
<keyword evidence="8" id="KW-1185">Reference proteome</keyword>
<dbReference type="GO" id="GO:0070401">
    <property type="term" value="F:NADP+ binding"/>
    <property type="evidence" value="ECO:0007669"/>
    <property type="project" value="UniProtKB-UniRule"/>
</dbReference>
<feature type="binding site" evidence="5">
    <location>
        <position position="205"/>
    </location>
    <ligand>
        <name>substrate</name>
    </ligand>
</feature>
<dbReference type="Gene3D" id="3.90.25.10">
    <property type="entry name" value="UDP-galactose 4-epimerase, domain 1"/>
    <property type="match status" value="1"/>
</dbReference>
<protein>
    <recommendedName>
        <fullName evidence="5">GDP-L-fucose synthase</fullName>
        <ecNumber evidence="5">1.1.1.271</ecNumber>
    </recommendedName>
    <alternativeName>
        <fullName evidence="5">GDP-4-keto-6-deoxy-D-mannose-3,5-epimerase-4-reductase</fullName>
    </alternativeName>
</protein>
<feature type="binding site" evidence="5">
    <location>
        <position position="182"/>
    </location>
    <ligand>
        <name>NADP(+)</name>
        <dbReference type="ChEBI" id="CHEBI:58349"/>
    </ligand>
</feature>
<evidence type="ECO:0000313" key="7">
    <source>
        <dbReference type="EMBL" id="GGB12328.1"/>
    </source>
</evidence>
<dbReference type="EMBL" id="BMHH01000039">
    <property type="protein sequence ID" value="GGB12328.1"/>
    <property type="molecule type" value="Genomic_DNA"/>
</dbReference>
<dbReference type="InterPro" id="IPR001509">
    <property type="entry name" value="Epimerase_deHydtase"/>
</dbReference>
<dbReference type="AlphaFoldDB" id="A0A916WL63"/>
<feature type="site" description="Important for catalytic activity" evidence="5">
    <location>
        <position position="109"/>
    </location>
</feature>
<comment type="function">
    <text evidence="5">Catalyzes the two-step NADP-dependent conversion of GDP-4-dehydro-6-deoxy-D-mannose to GDP-fucose, involving an epimerase and a reductase reaction.</text>
</comment>
<feature type="domain" description="NAD-dependent epimerase/dehydratase" evidence="6">
    <location>
        <begin position="8"/>
        <end position="242"/>
    </location>
</feature>
<name>A0A916WL63_9HYPH</name>
<evidence type="ECO:0000313" key="8">
    <source>
        <dbReference type="Proteomes" id="UP000646478"/>
    </source>
</evidence>
<reference evidence="7" key="2">
    <citation type="submission" date="2020-09" db="EMBL/GenBank/DDBJ databases">
        <authorList>
            <person name="Sun Q."/>
            <person name="Zhou Y."/>
        </authorList>
    </citation>
    <scope>NUCLEOTIDE SEQUENCE</scope>
    <source>
        <strain evidence="7">CGMCC 1.15082</strain>
    </source>
</reference>
<comment type="similarity">
    <text evidence="1 5">Belongs to the NAD(P)-dependent epimerase/dehydratase family. Fucose synthase subfamily.</text>
</comment>
<dbReference type="Gene3D" id="3.40.50.720">
    <property type="entry name" value="NAD(P)-binding Rossmann-like Domain"/>
    <property type="match status" value="1"/>
</dbReference>